<dbReference type="Proteomes" id="UP000244081">
    <property type="component" value="Unassembled WGS sequence"/>
</dbReference>
<dbReference type="OrthoDB" id="9807829at2"/>
<dbReference type="Pfam" id="PF00849">
    <property type="entry name" value="PseudoU_synth_2"/>
    <property type="match status" value="1"/>
</dbReference>
<comment type="catalytic activity">
    <reaction evidence="5">
        <text>uridine(32) in tRNA = pseudouridine(32) in tRNA</text>
        <dbReference type="Rhea" id="RHEA:42544"/>
        <dbReference type="Rhea" id="RHEA-COMP:10107"/>
        <dbReference type="Rhea" id="RHEA-COMP:10108"/>
        <dbReference type="ChEBI" id="CHEBI:65314"/>
        <dbReference type="ChEBI" id="CHEBI:65315"/>
        <dbReference type="EC" id="5.4.99.28"/>
    </reaction>
</comment>
<dbReference type="PANTHER" id="PTHR21600:SF91">
    <property type="entry name" value="DUAL-SPECIFICITY RNA PSEUDOURIDINE SYNTHASE RLUA"/>
    <property type="match status" value="1"/>
</dbReference>
<keyword evidence="2" id="KW-0698">rRNA processing</keyword>
<keyword evidence="3" id="KW-0819">tRNA processing</keyword>
<evidence type="ECO:0000256" key="10">
    <source>
        <dbReference type="ARBA" id="ARBA00039988"/>
    </source>
</evidence>
<feature type="domain" description="Pseudouridine synthase RsuA/RluA-like" evidence="16">
    <location>
        <begin position="24"/>
        <end position="170"/>
    </location>
</feature>
<evidence type="ECO:0000313" key="17">
    <source>
        <dbReference type="EMBL" id="PTW56539.1"/>
    </source>
</evidence>
<dbReference type="EC" id="5.4.99.29" evidence="9"/>
<keyword evidence="4" id="KW-0413">Isomerase</keyword>
<evidence type="ECO:0000256" key="9">
    <source>
        <dbReference type="ARBA" id="ARBA00038945"/>
    </source>
</evidence>
<dbReference type="PROSITE" id="PS01129">
    <property type="entry name" value="PSI_RLU"/>
    <property type="match status" value="1"/>
</dbReference>
<evidence type="ECO:0000256" key="13">
    <source>
        <dbReference type="ARBA" id="ARBA00042844"/>
    </source>
</evidence>
<evidence type="ECO:0000256" key="4">
    <source>
        <dbReference type="ARBA" id="ARBA00023235"/>
    </source>
</evidence>
<dbReference type="EC" id="5.4.99.28" evidence="8"/>
<accession>A0A2T5UYF4</accession>
<evidence type="ECO:0000256" key="5">
    <source>
        <dbReference type="ARBA" id="ARBA00036184"/>
    </source>
</evidence>
<dbReference type="GO" id="GO:0000455">
    <property type="term" value="P:enzyme-directed rRNA pseudouridine synthesis"/>
    <property type="evidence" value="ECO:0007669"/>
    <property type="project" value="TreeGrafter"/>
</dbReference>
<comment type="caution">
    <text evidence="17">The sequence shown here is derived from an EMBL/GenBank/DDBJ whole genome shotgun (WGS) entry which is preliminary data.</text>
</comment>
<dbReference type="GO" id="GO:0008033">
    <property type="term" value="P:tRNA processing"/>
    <property type="evidence" value="ECO:0007669"/>
    <property type="project" value="UniProtKB-KW"/>
</dbReference>
<dbReference type="AlphaFoldDB" id="A0A2T5UYF4"/>
<evidence type="ECO:0000256" key="8">
    <source>
        <dbReference type="ARBA" id="ARBA00038944"/>
    </source>
</evidence>
<dbReference type="PANTHER" id="PTHR21600">
    <property type="entry name" value="MITOCHONDRIAL RNA PSEUDOURIDINE SYNTHASE"/>
    <property type="match status" value="1"/>
</dbReference>
<dbReference type="GO" id="GO:0160142">
    <property type="term" value="F:23S rRNA pseudouridine(746) synthase activity"/>
    <property type="evidence" value="ECO:0007669"/>
    <property type="project" value="UniProtKB-EC"/>
</dbReference>
<proteinExistence type="inferred from homology"/>
<evidence type="ECO:0000256" key="15">
    <source>
        <dbReference type="ARBA" id="ARBA00043143"/>
    </source>
</evidence>
<protein>
    <recommendedName>
        <fullName evidence="10">Dual-specificity RNA pseudouridine synthase RluA</fullName>
        <ecNumber evidence="8">5.4.99.28</ecNumber>
        <ecNumber evidence="9">5.4.99.29</ecNumber>
    </recommendedName>
    <alternativeName>
        <fullName evidence="11">23S rRNA pseudouridine(746) synthase</fullName>
    </alternativeName>
    <alternativeName>
        <fullName evidence="14">Ribosomal large subunit pseudouridine synthase A</fullName>
    </alternativeName>
    <alternativeName>
        <fullName evidence="13">rRNA pseudouridylate synthase A</fullName>
    </alternativeName>
    <alternativeName>
        <fullName evidence="15">rRNA-uridine isomerase A</fullName>
    </alternativeName>
    <alternativeName>
        <fullName evidence="12">tRNA pseudouridine(32) synthase</fullName>
    </alternativeName>
</protein>
<evidence type="ECO:0000256" key="7">
    <source>
        <dbReference type="ARBA" id="ARBA00037305"/>
    </source>
</evidence>
<evidence type="ECO:0000256" key="12">
    <source>
        <dbReference type="ARBA" id="ARBA00042372"/>
    </source>
</evidence>
<organism evidence="17 18">
    <name type="scientific">Breoghania corrubedonensis</name>
    <dbReference type="NCBI Taxonomy" id="665038"/>
    <lineage>
        <taxon>Bacteria</taxon>
        <taxon>Pseudomonadati</taxon>
        <taxon>Pseudomonadota</taxon>
        <taxon>Alphaproteobacteria</taxon>
        <taxon>Hyphomicrobiales</taxon>
        <taxon>Stappiaceae</taxon>
        <taxon>Breoghania</taxon>
    </lineage>
</organism>
<evidence type="ECO:0000256" key="14">
    <source>
        <dbReference type="ARBA" id="ARBA00042883"/>
    </source>
</evidence>
<comment type="similarity">
    <text evidence="1">Belongs to the pseudouridine synthase RluA family.</text>
</comment>
<dbReference type="EMBL" id="QAYG01000011">
    <property type="protein sequence ID" value="PTW56539.1"/>
    <property type="molecule type" value="Genomic_DNA"/>
</dbReference>
<dbReference type="InterPro" id="IPR006224">
    <property type="entry name" value="PsdUridine_synth_RluA-like_CS"/>
</dbReference>
<keyword evidence="18" id="KW-1185">Reference proteome</keyword>
<dbReference type="GO" id="GO:0003723">
    <property type="term" value="F:RNA binding"/>
    <property type="evidence" value="ECO:0007669"/>
    <property type="project" value="InterPro"/>
</dbReference>
<gene>
    <name evidence="17" type="ORF">C8N35_1112</name>
</gene>
<evidence type="ECO:0000256" key="6">
    <source>
        <dbReference type="ARBA" id="ARBA00036916"/>
    </source>
</evidence>
<dbReference type="Gene3D" id="3.30.2350.10">
    <property type="entry name" value="Pseudouridine synthase"/>
    <property type="match status" value="1"/>
</dbReference>
<evidence type="ECO:0000256" key="3">
    <source>
        <dbReference type="ARBA" id="ARBA00022694"/>
    </source>
</evidence>
<dbReference type="RefSeq" id="WP_107991583.1">
    <property type="nucleotide sequence ID" value="NZ_QAYG01000011.1"/>
</dbReference>
<dbReference type="InterPro" id="IPR050188">
    <property type="entry name" value="RluA_PseudoU_synthase"/>
</dbReference>
<reference evidence="17 18" key="1">
    <citation type="submission" date="2018-04" db="EMBL/GenBank/DDBJ databases">
        <title>Genomic Encyclopedia of Archaeal and Bacterial Type Strains, Phase II (KMG-II): from individual species to whole genera.</title>
        <authorList>
            <person name="Goeker M."/>
        </authorList>
    </citation>
    <scope>NUCLEOTIDE SEQUENCE [LARGE SCALE GENOMIC DNA]</scope>
    <source>
        <strain evidence="17 18">DSM 23382</strain>
    </source>
</reference>
<sequence length="220" mass="24408">MPQTRPFVYDPPKGPLVVLHADADILVVAKPSGLLSTQGKAAEHADCLIARINAEYPEATLVHRLDCATSGVMVFARNRASHRHLGLQFERRKLSKTYVARVWGSIADDEGVIDKPLRCDWPNRPKQIVDFVEGRPALTRWHVEAREAAATRVRLLPQTGRSHQLRVHMADLGHPILGDALYADDDAFAGAPRLQLHAETLTIRHPVGGEPMTFIDPCPF</sequence>
<dbReference type="InterPro" id="IPR020103">
    <property type="entry name" value="PsdUridine_synth_cat_dom_sf"/>
</dbReference>
<evidence type="ECO:0000313" key="18">
    <source>
        <dbReference type="Proteomes" id="UP000244081"/>
    </source>
</evidence>
<dbReference type="GO" id="GO:0160151">
    <property type="term" value="F:tRNA pseudouridine(32) synthase activity"/>
    <property type="evidence" value="ECO:0007669"/>
    <property type="project" value="UniProtKB-EC"/>
</dbReference>
<evidence type="ECO:0000256" key="2">
    <source>
        <dbReference type="ARBA" id="ARBA00022552"/>
    </source>
</evidence>
<evidence type="ECO:0000256" key="11">
    <source>
        <dbReference type="ARBA" id="ARBA00041266"/>
    </source>
</evidence>
<evidence type="ECO:0000256" key="1">
    <source>
        <dbReference type="ARBA" id="ARBA00010876"/>
    </source>
</evidence>
<dbReference type="SUPFAM" id="SSF55120">
    <property type="entry name" value="Pseudouridine synthase"/>
    <property type="match status" value="1"/>
</dbReference>
<dbReference type="CDD" id="cd02869">
    <property type="entry name" value="PseudoU_synth_RluA_like"/>
    <property type="match status" value="1"/>
</dbReference>
<comment type="function">
    <text evidence="7">Dual specificity enzyme that catalyzes the synthesis of pseudouridine from uracil-746 in 23S ribosomal RNA and from uracil-32 in the anticodon stem and loop of transfer RNAs.</text>
</comment>
<comment type="catalytic activity">
    <reaction evidence="6">
        <text>uridine(746) in 23S rRNA = pseudouridine(746) in 23S rRNA</text>
        <dbReference type="Rhea" id="RHEA:42548"/>
        <dbReference type="Rhea" id="RHEA-COMP:10109"/>
        <dbReference type="Rhea" id="RHEA-COMP:10110"/>
        <dbReference type="ChEBI" id="CHEBI:65314"/>
        <dbReference type="ChEBI" id="CHEBI:65315"/>
        <dbReference type="EC" id="5.4.99.29"/>
    </reaction>
</comment>
<name>A0A2T5UYF4_9HYPH</name>
<evidence type="ECO:0000259" key="16">
    <source>
        <dbReference type="Pfam" id="PF00849"/>
    </source>
</evidence>
<dbReference type="InterPro" id="IPR006145">
    <property type="entry name" value="PsdUridine_synth_RsuA/RluA"/>
</dbReference>